<keyword evidence="1" id="KW-0511">Multifunctional enzyme</keyword>
<comment type="caution">
    <text evidence="3">The sequence shown here is derived from an EMBL/GenBank/DDBJ whole genome shotgun (WGS) entry which is preliminary data.</text>
</comment>
<dbReference type="InterPro" id="IPR050951">
    <property type="entry name" value="Retrovirus_Pol_polyprotein"/>
</dbReference>
<dbReference type="PANTHER" id="PTHR37984">
    <property type="entry name" value="PROTEIN CBG26694"/>
    <property type="match status" value="1"/>
</dbReference>
<sequence>FVSNFAEITLPITRMLKKDQVIRWEEAAIQAFEGIKDALKHAPVLAAPNYKRPFQIFSFASEYTIASVLLQKDENGDERPISFFSKALQVAELKYTIMEKQAFAL</sequence>
<dbReference type="Pfam" id="PF17919">
    <property type="entry name" value="RT_RNaseH_2"/>
    <property type="match status" value="1"/>
</dbReference>
<evidence type="ECO:0000259" key="2">
    <source>
        <dbReference type="Pfam" id="PF17919"/>
    </source>
</evidence>
<organism evidence="3 4">
    <name type="scientific">Taxus chinensis</name>
    <name type="common">Chinese yew</name>
    <name type="synonym">Taxus wallichiana var. chinensis</name>
    <dbReference type="NCBI Taxonomy" id="29808"/>
    <lineage>
        <taxon>Eukaryota</taxon>
        <taxon>Viridiplantae</taxon>
        <taxon>Streptophyta</taxon>
        <taxon>Embryophyta</taxon>
        <taxon>Tracheophyta</taxon>
        <taxon>Spermatophyta</taxon>
        <taxon>Pinopsida</taxon>
        <taxon>Pinidae</taxon>
        <taxon>Conifers II</taxon>
        <taxon>Cupressales</taxon>
        <taxon>Taxaceae</taxon>
        <taxon>Taxus</taxon>
    </lineage>
</organism>
<feature type="non-terminal residue" evidence="3">
    <location>
        <position position="105"/>
    </location>
</feature>
<gene>
    <name evidence="3" type="ORF">KI387_008201</name>
</gene>
<dbReference type="Proteomes" id="UP000824469">
    <property type="component" value="Unassembled WGS sequence"/>
</dbReference>
<name>A0AA38CQ78_TAXCH</name>
<protein>
    <recommendedName>
        <fullName evidence="2">Reverse transcriptase/retrotransposon-derived protein RNase H-like domain-containing protein</fullName>
    </recommendedName>
</protein>
<dbReference type="AlphaFoldDB" id="A0AA38CQ78"/>
<feature type="domain" description="Reverse transcriptase/retrotransposon-derived protein RNase H-like" evidence="2">
    <location>
        <begin position="24"/>
        <end position="104"/>
    </location>
</feature>
<dbReference type="PANTHER" id="PTHR37984:SF5">
    <property type="entry name" value="PROTEIN NYNRIN-LIKE"/>
    <property type="match status" value="1"/>
</dbReference>
<dbReference type="GO" id="GO:0003824">
    <property type="term" value="F:catalytic activity"/>
    <property type="evidence" value="ECO:0007669"/>
    <property type="project" value="UniProtKB-KW"/>
</dbReference>
<dbReference type="InterPro" id="IPR043502">
    <property type="entry name" value="DNA/RNA_pol_sf"/>
</dbReference>
<feature type="non-terminal residue" evidence="3">
    <location>
        <position position="1"/>
    </location>
</feature>
<reference evidence="3 4" key="1">
    <citation type="journal article" date="2021" name="Nat. Plants">
        <title>The Taxus genome provides insights into paclitaxel biosynthesis.</title>
        <authorList>
            <person name="Xiong X."/>
            <person name="Gou J."/>
            <person name="Liao Q."/>
            <person name="Li Y."/>
            <person name="Zhou Q."/>
            <person name="Bi G."/>
            <person name="Li C."/>
            <person name="Du R."/>
            <person name="Wang X."/>
            <person name="Sun T."/>
            <person name="Guo L."/>
            <person name="Liang H."/>
            <person name="Lu P."/>
            <person name="Wu Y."/>
            <person name="Zhang Z."/>
            <person name="Ro D.K."/>
            <person name="Shang Y."/>
            <person name="Huang S."/>
            <person name="Yan J."/>
        </authorList>
    </citation>
    <scope>NUCLEOTIDE SEQUENCE [LARGE SCALE GENOMIC DNA]</scope>
    <source>
        <strain evidence="3">Ta-2019</strain>
    </source>
</reference>
<dbReference type="InterPro" id="IPR043128">
    <property type="entry name" value="Rev_trsase/Diguanyl_cyclase"/>
</dbReference>
<evidence type="ECO:0000313" key="4">
    <source>
        <dbReference type="Proteomes" id="UP000824469"/>
    </source>
</evidence>
<keyword evidence="4" id="KW-1185">Reference proteome</keyword>
<evidence type="ECO:0000256" key="1">
    <source>
        <dbReference type="ARBA" id="ARBA00023268"/>
    </source>
</evidence>
<accession>A0AA38CQ78</accession>
<dbReference type="Gene3D" id="3.30.70.270">
    <property type="match status" value="1"/>
</dbReference>
<dbReference type="SUPFAM" id="SSF56672">
    <property type="entry name" value="DNA/RNA polymerases"/>
    <property type="match status" value="1"/>
</dbReference>
<dbReference type="InterPro" id="IPR041577">
    <property type="entry name" value="RT_RNaseH_2"/>
</dbReference>
<proteinExistence type="predicted"/>
<dbReference type="EMBL" id="JAHRHJ020000008">
    <property type="protein sequence ID" value="KAH9303797.1"/>
    <property type="molecule type" value="Genomic_DNA"/>
</dbReference>
<evidence type="ECO:0000313" key="3">
    <source>
        <dbReference type="EMBL" id="KAH9303797.1"/>
    </source>
</evidence>